<dbReference type="KEGG" id="halx:M0R89_00015"/>
<dbReference type="SUPFAM" id="SSF54631">
    <property type="entry name" value="CBS-domain pair"/>
    <property type="match status" value="2"/>
</dbReference>
<dbReference type="InterPro" id="IPR000644">
    <property type="entry name" value="CBS_dom"/>
</dbReference>
<evidence type="ECO:0000256" key="2">
    <source>
        <dbReference type="PROSITE-ProRule" id="PRU00703"/>
    </source>
</evidence>
<evidence type="ECO:0000256" key="3">
    <source>
        <dbReference type="SAM" id="MobiDB-lite"/>
    </source>
</evidence>
<dbReference type="RefSeq" id="WP_248650516.1">
    <property type="nucleotide sequence ID" value="NZ_CP096659.1"/>
</dbReference>
<evidence type="ECO:0000256" key="1">
    <source>
        <dbReference type="ARBA" id="ARBA00023122"/>
    </source>
</evidence>
<dbReference type="Pfam" id="PF00571">
    <property type="entry name" value="CBS"/>
    <property type="match status" value="3"/>
</dbReference>
<dbReference type="GeneID" id="72183536"/>
<dbReference type="SMART" id="SM00116">
    <property type="entry name" value="CBS"/>
    <property type="match status" value="3"/>
</dbReference>
<feature type="compositionally biased region" description="Basic and acidic residues" evidence="3">
    <location>
        <begin position="381"/>
        <end position="399"/>
    </location>
</feature>
<feature type="region of interest" description="Disordered" evidence="3">
    <location>
        <begin position="378"/>
        <end position="399"/>
    </location>
</feature>
<name>A0A8U0HUN8_9EURY</name>
<reference evidence="5 6" key="1">
    <citation type="submission" date="2022-04" db="EMBL/GenBank/DDBJ databases">
        <title>Diverse halophilic archaea isolated from saline environments.</title>
        <authorList>
            <person name="Cui H.-L."/>
        </authorList>
    </citation>
    <scope>NUCLEOTIDE SEQUENCE [LARGE SCALE GENOMIC DNA]</scope>
    <source>
        <strain evidence="5 6">XZYJT49</strain>
    </source>
</reference>
<dbReference type="CDD" id="cd17780">
    <property type="entry name" value="CBS_pair_arch1_repeat1"/>
    <property type="match status" value="1"/>
</dbReference>
<organism evidence="5 6">
    <name type="scientific">Halorussus limi</name>
    <dbReference type="NCBI Taxonomy" id="2938695"/>
    <lineage>
        <taxon>Archaea</taxon>
        <taxon>Methanobacteriati</taxon>
        <taxon>Methanobacteriota</taxon>
        <taxon>Stenosarchaea group</taxon>
        <taxon>Halobacteria</taxon>
        <taxon>Halobacteriales</taxon>
        <taxon>Haladaptataceae</taxon>
        <taxon>Halorussus</taxon>
    </lineage>
</organism>
<evidence type="ECO:0000259" key="4">
    <source>
        <dbReference type="PROSITE" id="PS51371"/>
    </source>
</evidence>
<dbReference type="InterPro" id="IPR046342">
    <property type="entry name" value="CBS_dom_sf"/>
</dbReference>
<dbReference type="Gene3D" id="3.10.580.10">
    <property type="entry name" value="CBS-domain"/>
    <property type="match status" value="3"/>
</dbReference>
<dbReference type="PROSITE" id="PS51371">
    <property type="entry name" value="CBS"/>
    <property type="match status" value="3"/>
</dbReference>
<feature type="region of interest" description="Disordered" evidence="3">
    <location>
        <begin position="183"/>
        <end position="213"/>
    </location>
</feature>
<keyword evidence="1 2" id="KW-0129">CBS domain</keyword>
<protein>
    <submittedName>
        <fullName evidence="5">CBS domain-containing protein</fullName>
    </submittedName>
</protein>
<dbReference type="AlphaFoldDB" id="A0A8U0HUN8"/>
<feature type="domain" description="CBS" evidence="4">
    <location>
        <begin position="129"/>
        <end position="185"/>
    </location>
</feature>
<sequence>MDISDAVTTEYVDVNPGTRLGKLRGLFDEDRGLDAIIVRGEGKFDGLVTRKELVSSHRNPDSKAQSVVRQPPKIERTEDVRETARLMVENGVKLLPVFEDGVFQGVVTATGLLEMVHDNLAALDVSDVYTSELLTVDPDDNLGEVINLIRTHRFTRVPVVDDGEAVGMISLFDLVDFTTRKNKQEQGGNSDATDSFGGGVSKSQGRTHGGWGERSGFEARLLDLPARDVMNSPVATITPDAGLDEALDAMLEKNYSSLVVVPEEFSEPAGIVTETDLLRALTWTEDETYDVQVFGVDLMDDLSREDVADRIEEIDGKYQKMDVLEANVVFHRHKEKLRGTPLLQATIRLFTDEGLFSGTGEGYGARASFDEAADILEENTLSDKERKSPRSQMKNEHERTAELLQWWSVGEAAEE</sequence>
<dbReference type="PANTHER" id="PTHR43080:SF2">
    <property type="entry name" value="CBS DOMAIN-CONTAINING PROTEIN"/>
    <property type="match status" value="1"/>
</dbReference>
<accession>A0A8U0HUN8</accession>
<dbReference type="Proteomes" id="UP000830729">
    <property type="component" value="Chromosome"/>
</dbReference>
<dbReference type="EMBL" id="CP096659">
    <property type="protein sequence ID" value="UPV74471.1"/>
    <property type="molecule type" value="Genomic_DNA"/>
</dbReference>
<proteinExistence type="predicted"/>
<feature type="domain" description="CBS" evidence="4">
    <location>
        <begin position="230"/>
        <end position="288"/>
    </location>
</feature>
<evidence type="ECO:0000313" key="6">
    <source>
        <dbReference type="Proteomes" id="UP000830729"/>
    </source>
</evidence>
<feature type="domain" description="CBS" evidence="4">
    <location>
        <begin position="67"/>
        <end position="123"/>
    </location>
</feature>
<dbReference type="PANTHER" id="PTHR43080">
    <property type="entry name" value="CBS DOMAIN-CONTAINING PROTEIN CBSX3, MITOCHONDRIAL"/>
    <property type="match status" value="1"/>
</dbReference>
<evidence type="ECO:0000313" key="5">
    <source>
        <dbReference type="EMBL" id="UPV74471.1"/>
    </source>
</evidence>
<keyword evidence="6" id="KW-1185">Reference proteome</keyword>
<gene>
    <name evidence="5" type="ORF">M0R89_00015</name>
</gene>
<dbReference type="InterPro" id="IPR051257">
    <property type="entry name" value="Diverse_CBS-Domain"/>
</dbReference>